<feature type="region of interest" description="Disordered" evidence="6">
    <location>
        <begin position="124"/>
        <end position="182"/>
    </location>
</feature>
<dbReference type="Gene3D" id="3.30.730.10">
    <property type="entry name" value="AP2/ERF domain"/>
    <property type="match status" value="1"/>
</dbReference>
<dbReference type="STRING" id="40149.A0A0E0CMS2"/>
<keyword evidence="5" id="KW-0539">Nucleus</keyword>
<dbReference type="EnsemblPlants" id="OMERI02G22170.1">
    <property type="protein sequence ID" value="OMERI02G22170.1"/>
    <property type="gene ID" value="OMERI02G22170"/>
</dbReference>
<comment type="subcellular location">
    <subcellularLocation>
        <location evidence="1">Nucleus</location>
    </subcellularLocation>
</comment>
<dbReference type="GO" id="GO:0003700">
    <property type="term" value="F:DNA-binding transcription factor activity"/>
    <property type="evidence" value="ECO:0007669"/>
    <property type="project" value="InterPro"/>
</dbReference>
<evidence type="ECO:0000313" key="9">
    <source>
        <dbReference type="Proteomes" id="UP000008021"/>
    </source>
</evidence>
<protein>
    <recommendedName>
        <fullName evidence="7">AP2/ERF domain-containing protein</fullName>
    </recommendedName>
</protein>
<dbReference type="PROSITE" id="PS51032">
    <property type="entry name" value="AP2_ERF"/>
    <property type="match status" value="1"/>
</dbReference>
<proteinExistence type="predicted"/>
<dbReference type="Gramene" id="OMERI02G22170.1">
    <property type="protein sequence ID" value="OMERI02G22170.1"/>
    <property type="gene ID" value="OMERI02G22170"/>
</dbReference>
<evidence type="ECO:0000256" key="3">
    <source>
        <dbReference type="ARBA" id="ARBA00023125"/>
    </source>
</evidence>
<dbReference type="PANTHER" id="PTHR31677">
    <property type="entry name" value="AP2 DOMAIN CLASS TRANSCRIPTION FACTOR"/>
    <property type="match status" value="1"/>
</dbReference>
<evidence type="ECO:0000256" key="6">
    <source>
        <dbReference type="SAM" id="MobiDB-lite"/>
    </source>
</evidence>
<name>A0A0E0CMS2_9ORYZ</name>
<dbReference type="HOGENOM" id="CLU_046613_0_0_1"/>
<evidence type="ECO:0000256" key="1">
    <source>
        <dbReference type="ARBA" id="ARBA00004123"/>
    </source>
</evidence>
<feature type="compositionally biased region" description="Gly residues" evidence="6">
    <location>
        <begin position="158"/>
        <end position="176"/>
    </location>
</feature>
<keyword evidence="2" id="KW-0805">Transcription regulation</keyword>
<evidence type="ECO:0000256" key="4">
    <source>
        <dbReference type="ARBA" id="ARBA00023163"/>
    </source>
</evidence>
<feature type="compositionally biased region" description="Basic residues" evidence="6">
    <location>
        <begin position="146"/>
        <end position="155"/>
    </location>
</feature>
<feature type="compositionally biased region" description="Low complexity" evidence="6">
    <location>
        <begin position="333"/>
        <end position="354"/>
    </location>
</feature>
<dbReference type="AlphaFoldDB" id="A0A0E0CMS2"/>
<organism evidence="8">
    <name type="scientific">Oryza meridionalis</name>
    <dbReference type="NCBI Taxonomy" id="40149"/>
    <lineage>
        <taxon>Eukaryota</taxon>
        <taxon>Viridiplantae</taxon>
        <taxon>Streptophyta</taxon>
        <taxon>Embryophyta</taxon>
        <taxon>Tracheophyta</taxon>
        <taxon>Spermatophyta</taxon>
        <taxon>Magnoliopsida</taxon>
        <taxon>Liliopsida</taxon>
        <taxon>Poales</taxon>
        <taxon>Poaceae</taxon>
        <taxon>BOP clade</taxon>
        <taxon>Oryzoideae</taxon>
        <taxon>Oryzeae</taxon>
        <taxon>Oryzinae</taxon>
        <taxon>Oryza</taxon>
    </lineage>
</organism>
<reference evidence="8" key="1">
    <citation type="submission" date="2015-04" db="UniProtKB">
        <authorList>
            <consortium name="EnsemblPlants"/>
        </authorList>
    </citation>
    <scope>IDENTIFICATION</scope>
</reference>
<dbReference type="InterPro" id="IPR001471">
    <property type="entry name" value="AP2/ERF_dom"/>
</dbReference>
<dbReference type="Proteomes" id="UP000008021">
    <property type="component" value="Chromosome 2"/>
</dbReference>
<dbReference type="Pfam" id="PF00847">
    <property type="entry name" value="AP2"/>
    <property type="match status" value="1"/>
</dbReference>
<dbReference type="GO" id="GO:0005634">
    <property type="term" value="C:nucleus"/>
    <property type="evidence" value="ECO:0007669"/>
    <property type="project" value="UniProtKB-SubCell"/>
</dbReference>
<sequence>MASDYPYPCPFTHRVRFFRDRHSANCQEEKILAEAETIRRMAGPSTHTPMPRHEDDAVLVHSAQTLVHRDAQSHTGTQPSSRSHIPPSPLYISQQAAPPHIPRKTLHPRSLALASHISTHPSIHRARMQAQHAMDEPANPQLYGHAHSHHHRSKRPSPGGGAASLGADGGGGGGSLSGTRYRGVRRRPWGRFAAEIRDPASKERRWLGTFDTAEQAACAYDVAARAMRGTRARTNFPVPAAAGFPGGGGGGGGCWPWVNIPPQGAAAAASHQQPLNTFLLHNLLMSSSPHGCLLLHHAGHGHCHAHAHSHGRAHNPSTRPPTSAPPPPPPPAAASSATTAPATTTGAAATSAPGADDDAWGFLLRREPPEAGLLQDVLHGFYPTRRSHDNAGPAPKLERPYEATSSYRVSSPWGVVEDCDDADGDGDDDYRGFQMMPQGLLEDVIQCPPYVEVLAAPSAAVGRVSRRG</sequence>
<dbReference type="InterPro" id="IPR016177">
    <property type="entry name" value="DNA-bd_dom_sf"/>
</dbReference>
<dbReference type="GO" id="GO:0003677">
    <property type="term" value="F:DNA binding"/>
    <property type="evidence" value="ECO:0007669"/>
    <property type="project" value="UniProtKB-KW"/>
</dbReference>
<reference evidence="8" key="2">
    <citation type="submission" date="2018-05" db="EMBL/GenBank/DDBJ databases">
        <title>OmerRS3 (Oryza meridionalis Reference Sequence Version 3).</title>
        <authorList>
            <person name="Zhang J."/>
            <person name="Kudrna D."/>
            <person name="Lee S."/>
            <person name="Talag J."/>
            <person name="Welchert J."/>
            <person name="Wing R.A."/>
        </authorList>
    </citation>
    <scope>NUCLEOTIDE SEQUENCE [LARGE SCALE GENOMIC DNA]</scope>
    <source>
        <strain evidence="8">cv. OR44</strain>
    </source>
</reference>
<evidence type="ECO:0000259" key="7">
    <source>
        <dbReference type="PROSITE" id="PS51032"/>
    </source>
</evidence>
<dbReference type="InterPro" id="IPR036955">
    <property type="entry name" value="AP2/ERF_dom_sf"/>
</dbReference>
<feature type="region of interest" description="Disordered" evidence="6">
    <location>
        <begin position="69"/>
        <end position="95"/>
    </location>
</feature>
<dbReference type="eggNOG" id="ENOG502S3GJ">
    <property type="taxonomic scope" value="Eukaryota"/>
</dbReference>
<evidence type="ECO:0000313" key="8">
    <source>
        <dbReference type="EnsemblPlants" id="OMERI02G22170.1"/>
    </source>
</evidence>
<evidence type="ECO:0000256" key="2">
    <source>
        <dbReference type="ARBA" id="ARBA00023015"/>
    </source>
</evidence>
<accession>A0A0E0CMS2</accession>
<dbReference type="FunFam" id="3.30.730.10:FF:000001">
    <property type="entry name" value="Ethylene-responsive transcription factor 2"/>
    <property type="match status" value="1"/>
</dbReference>
<feature type="compositionally biased region" description="Pro residues" evidence="6">
    <location>
        <begin position="318"/>
        <end position="332"/>
    </location>
</feature>
<dbReference type="PRINTS" id="PR00367">
    <property type="entry name" value="ETHRSPELEMNT"/>
</dbReference>
<feature type="compositionally biased region" description="Polar residues" evidence="6">
    <location>
        <begin position="73"/>
        <end position="83"/>
    </location>
</feature>
<keyword evidence="3" id="KW-0238">DNA-binding</keyword>
<evidence type="ECO:0000256" key="5">
    <source>
        <dbReference type="ARBA" id="ARBA00023242"/>
    </source>
</evidence>
<keyword evidence="9" id="KW-1185">Reference proteome</keyword>
<dbReference type="CDD" id="cd00018">
    <property type="entry name" value="AP2"/>
    <property type="match status" value="1"/>
</dbReference>
<keyword evidence="4" id="KW-0804">Transcription</keyword>
<dbReference type="SMART" id="SM00380">
    <property type="entry name" value="AP2"/>
    <property type="match status" value="1"/>
</dbReference>
<feature type="region of interest" description="Disordered" evidence="6">
    <location>
        <begin position="303"/>
        <end position="355"/>
    </location>
</feature>
<feature type="compositionally biased region" description="Basic residues" evidence="6">
    <location>
        <begin position="303"/>
        <end position="313"/>
    </location>
</feature>
<dbReference type="PANTHER" id="PTHR31677:SF146">
    <property type="entry name" value="ETHYLENE-RESPONSIVE TRANSCRIPTION FACTOR ESR2"/>
    <property type="match status" value="1"/>
</dbReference>
<dbReference type="SUPFAM" id="SSF54171">
    <property type="entry name" value="DNA-binding domain"/>
    <property type="match status" value="1"/>
</dbReference>
<feature type="domain" description="AP2/ERF" evidence="7">
    <location>
        <begin position="180"/>
        <end position="237"/>
    </location>
</feature>